<dbReference type="InterPro" id="IPR016181">
    <property type="entry name" value="Acyl_CoA_acyltransferase"/>
</dbReference>
<evidence type="ECO:0000313" key="1">
    <source>
        <dbReference type="EMBL" id="TWU46358.1"/>
    </source>
</evidence>
<keyword evidence="2" id="KW-1185">Reference proteome</keyword>
<proteinExistence type="predicted"/>
<accession>A0A5C6EBT8</accession>
<sequence>MPIIRSFRNGDLPSLTNVWMAHWSAIGTPPQVNLPRLEQATVARTFFDPGGLLVAEQGGEVVGWSHFAASADDGAATIMAVCSLPNLGIDIARDLLTEMLIRIRAHGFTKIGAGIVRDDWFGYAGLEPLGHGIGVSVKDERFVATLREAGFVERFAVHRMEVGTMFYRPPVSREALQLRRSAKIESCRLLPPDRRRSSGLSHIDIERYQLIDRSSTVLAVVDFWFSDPEAEVLSPSTAILDLGDAHNRGELSSAESYLIAAALQSLESRNIRTVQTTVDSEKKTLSQQLGKICFESTDEGAVWGLDL</sequence>
<gene>
    <name evidence="1" type="ORF">Poly51_57540</name>
</gene>
<name>A0A5C6EBT8_9BACT</name>
<dbReference type="AlphaFoldDB" id="A0A5C6EBT8"/>
<dbReference type="RefSeq" id="WP_146462165.1">
    <property type="nucleotide sequence ID" value="NZ_SJPW01000008.1"/>
</dbReference>
<dbReference type="EMBL" id="SJPW01000008">
    <property type="protein sequence ID" value="TWU46358.1"/>
    <property type="molecule type" value="Genomic_DNA"/>
</dbReference>
<evidence type="ECO:0008006" key="3">
    <source>
        <dbReference type="Google" id="ProtNLM"/>
    </source>
</evidence>
<comment type="caution">
    <text evidence="1">The sequence shown here is derived from an EMBL/GenBank/DDBJ whole genome shotgun (WGS) entry which is preliminary data.</text>
</comment>
<dbReference type="OrthoDB" id="241885at2"/>
<organism evidence="1 2">
    <name type="scientific">Rubripirellula tenax</name>
    <dbReference type="NCBI Taxonomy" id="2528015"/>
    <lineage>
        <taxon>Bacteria</taxon>
        <taxon>Pseudomonadati</taxon>
        <taxon>Planctomycetota</taxon>
        <taxon>Planctomycetia</taxon>
        <taxon>Pirellulales</taxon>
        <taxon>Pirellulaceae</taxon>
        <taxon>Rubripirellula</taxon>
    </lineage>
</organism>
<reference evidence="1 2" key="1">
    <citation type="submission" date="2019-02" db="EMBL/GenBank/DDBJ databases">
        <title>Deep-cultivation of Planctomycetes and their phenomic and genomic characterization uncovers novel biology.</title>
        <authorList>
            <person name="Wiegand S."/>
            <person name="Jogler M."/>
            <person name="Boedeker C."/>
            <person name="Pinto D."/>
            <person name="Vollmers J."/>
            <person name="Rivas-Marin E."/>
            <person name="Kohn T."/>
            <person name="Peeters S.H."/>
            <person name="Heuer A."/>
            <person name="Rast P."/>
            <person name="Oberbeckmann S."/>
            <person name="Bunk B."/>
            <person name="Jeske O."/>
            <person name="Meyerdierks A."/>
            <person name="Storesund J.E."/>
            <person name="Kallscheuer N."/>
            <person name="Luecker S."/>
            <person name="Lage O.M."/>
            <person name="Pohl T."/>
            <person name="Merkel B.J."/>
            <person name="Hornburger P."/>
            <person name="Mueller R.-W."/>
            <person name="Bruemmer F."/>
            <person name="Labrenz M."/>
            <person name="Spormann A.M."/>
            <person name="Op Den Camp H."/>
            <person name="Overmann J."/>
            <person name="Amann R."/>
            <person name="Jetten M.S.M."/>
            <person name="Mascher T."/>
            <person name="Medema M.H."/>
            <person name="Devos D.P."/>
            <person name="Kaster A.-K."/>
            <person name="Ovreas L."/>
            <person name="Rohde M."/>
            <person name="Galperin M.Y."/>
            <person name="Jogler C."/>
        </authorList>
    </citation>
    <scope>NUCLEOTIDE SEQUENCE [LARGE SCALE GENOMIC DNA]</scope>
    <source>
        <strain evidence="1 2">Poly51</strain>
    </source>
</reference>
<dbReference type="Gene3D" id="3.40.630.30">
    <property type="match status" value="1"/>
</dbReference>
<evidence type="ECO:0000313" key="2">
    <source>
        <dbReference type="Proteomes" id="UP000318288"/>
    </source>
</evidence>
<dbReference type="SUPFAM" id="SSF55729">
    <property type="entry name" value="Acyl-CoA N-acyltransferases (Nat)"/>
    <property type="match status" value="1"/>
</dbReference>
<dbReference type="Proteomes" id="UP000318288">
    <property type="component" value="Unassembled WGS sequence"/>
</dbReference>
<protein>
    <recommendedName>
        <fullName evidence="3">N-acetyltransferase domain-containing protein</fullName>
    </recommendedName>
</protein>